<organism evidence="2 3">
    <name type="scientific">Candolleomyces aberdarensis</name>
    <dbReference type="NCBI Taxonomy" id="2316362"/>
    <lineage>
        <taxon>Eukaryota</taxon>
        <taxon>Fungi</taxon>
        <taxon>Dikarya</taxon>
        <taxon>Basidiomycota</taxon>
        <taxon>Agaricomycotina</taxon>
        <taxon>Agaricomycetes</taxon>
        <taxon>Agaricomycetidae</taxon>
        <taxon>Agaricales</taxon>
        <taxon>Agaricineae</taxon>
        <taxon>Psathyrellaceae</taxon>
        <taxon>Candolleomyces</taxon>
    </lineage>
</organism>
<dbReference type="InterPro" id="IPR041078">
    <property type="entry name" value="Plavaka"/>
</dbReference>
<accession>A0A4Q2DK34</accession>
<comment type="caution">
    <text evidence="2">The sequence shown here is derived from an EMBL/GenBank/DDBJ whole genome shotgun (WGS) entry which is preliminary data.</text>
</comment>
<dbReference type="Pfam" id="PF18759">
    <property type="entry name" value="Plavaka"/>
    <property type="match status" value="1"/>
</dbReference>
<gene>
    <name evidence="2" type="ORF">EST38_g6800</name>
</gene>
<sequence length="1001" mass="115624">MREYSIPMNSTITHDPDRLVTLYDLTDLPLPSPRNGARNFSPYGPFSNFSSFSIADWYWNSNNKSYLDFKKFISILKKPNFSLEDVTQANWAGAFKELGANKDDLPDDTGSWIEDDRWKTTQISIDVPFHSRMKNSGLEKCVVGDFRHRSIVSVIKEKILNQDENRQFHYYPYRSTWKASEYSPEVDLYGELYASQAFRDAHEELQNQPDPNPEEPLEKVVVSLMFASDSTHLTSFGDAKLWPCYLMFGNESKYRRSQISQRLCHQIAYFEKLSDKFTDYLKTRNNGKLPSDAFMTHCARELFHSQWEIMENNYAVDGNKVEALLKSQSLVPVNNAFLSSCFQPFIVSILPALVVDILHEFEIGVWKRLYTHLIRLLVAFSQTSGITLTAELDYRYRSTPSFGRDAVRKFGVNASSMTRKAARDFEDLLQCAIPAFECLIPEPHNSGLMKLLFIFAQWHALAKLRLHNDYTLDLLDYTTTQLGAYTRRFDQDTCSQVSTKELPKEAEARAQREAKGKGKGTTSATRKPATLGIYTIKFHFLGDYVTTIRRFGTSDSYSTEITESAHRLPKSWYPRTDKKDYTEQMTRIERRQARLERIRTNNPEPLEGTNLVGRASEGPAPTEVAGVDSRYVMASNQNQPFELGSAAINCVGAIHQDLYLIDFIPKLKKHLLPRILRRLGFDLTKSYKDEWASVVIKDHRLYQHRLLRINYTTYDVRRDQDVIHLETPQCNIMLLNSDFSASGSHSLYLYLRVLGIYHANVSYIGVLPDGMRRYDSFRLDVVWGQWYETLDHPGKEEFQLDRLRLCPVGTPQSLHFIDPSDILRAVHLIPQFSLGKVDSLPPKSRLITPQESEWKGYYINRFVDRDMFMRYQYGMSVGHVYMHSLFPRPKFPSIPSDFDYALQESPPQVCGLEKPRETGSDITLTDQPSQSIPTSIDTSQPFMDPPIPDRESPLEETQFILQDNQQDEVDQEDEPDHADYDYFDDMDDREVLAHEEMYGEF</sequence>
<dbReference type="EMBL" id="SDEE01000224">
    <property type="protein sequence ID" value="RXW19045.1"/>
    <property type="molecule type" value="Genomic_DNA"/>
</dbReference>
<evidence type="ECO:0000313" key="3">
    <source>
        <dbReference type="Proteomes" id="UP000290288"/>
    </source>
</evidence>
<feature type="compositionally biased region" description="Polar residues" evidence="1">
    <location>
        <begin position="920"/>
        <end position="941"/>
    </location>
</feature>
<feature type="region of interest" description="Disordered" evidence="1">
    <location>
        <begin position="496"/>
        <end position="524"/>
    </location>
</feature>
<keyword evidence="3" id="KW-1185">Reference proteome</keyword>
<dbReference type="AlphaFoldDB" id="A0A4Q2DK34"/>
<evidence type="ECO:0000313" key="2">
    <source>
        <dbReference type="EMBL" id="RXW19045.1"/>
    </source>
</evidence>
<name>A0A4Q2DK34_9AGAR</name>
<feature type="compositionally biased region" description="Basic and acidic residues" evidence="1">
    <location>
        <begin position="501"/>
        <end position="516"/>
    </location>
</feature>
<evidence type="ECO:0000256" key="1">
    <source>
        <dbReference type="SAM" id="MobiDB-lite"/>
    </source>
</evidence>
<feature type="region of interest" description="Disordered" evidence="1">
    <location>
        <begin position="914"/>
        <end position="983"/>
    </location>
</feature>
<reference evidence="2 3" key="1">
    <citation type="submission" date="2019-01" db="EMBL/GenBank/DDBJ databases">
        <title>Draft genome sequence of Psathyrella aberdarensis IHI B618.</title>
        <authorList>
            <person name="Buettner E."/>
            <person name="Kellner H."/>
        </authorList>
    </citation>
    <scope>NUCLEOTIDE SEQUENCE [LARGE SCALE GENOMIC DNA]</scope>
    <source>
        <strain evidence="2 3">IHI B618</strain>
    </source>
</reference>
<dbReference type="OrthoDB" id="3208495at2759"/>
<proteinExistence type="predicted"/>
<protein>
    <submittedName>
        <fullName evidence="2">Uncharacterized protein</fullName>
    </submittedName>
</protein>
<feature type="compositionally biased region" description="Acidic residues" evidence="1">
    <location>
        <begin position="965"/>
        <end position="983"/>
    </location>
</feature>
<dbReference type="STRING" id="2316362.A0A4Q2DK34"/>
<dbReference type="Proteomes" id="UP000290288">
    <property type="component" value="Unassembled WGS sequence"/>
</dbReference>